<comment type="similarity">
    <text evidence="5">Belongs to the SAT4 family.</text>
</comment>
<sequence length="196" mass="21586">MAPQPDLAPQFLAYDEGPFIVRLGIAMGLLATLFVVLRLWARTYTQIRHGMDDWIVISALSSNGITDMHKYLSVGDLLYATSIALLKASILTMYCRIFPIRFMKVGGVSLGVIVLIWWLLVCLISVFQCRPIQKAWGMSTVDGTCINKGIWFTGVAVPNIATDVAILALPVHQVLQLHLSMVRKLAIASIFLLGGL</sequence>
<dbReference type="GO" id="GO:0016020">
    <property type="term" value="C:membrane"/>
    <property type="evidence" value="ECO:0007669"/>
    <property type="project" value="UniProtKB-SubCell"/>
</dbReference>
<protein>
    <recommendedName>
        <fullName evidence="7">Rhodopsin domain-containing protein</fullName>
    </recommendedName>
</protein>
<dbReference type="PANTHER" id="PTHR33048">
    <property type="entry name" value="PTH11-LIKE INTEGRAL MEMBRANE PROTEIN (AFU_ORTHOLOGUE AFUA_5G11245)"/>
    <property type="match status" value="1"/>
</dbReference>
<evidence type="ECO:0000256" key="6">
    <source>
        <dbReference type="SAM" id="Phobius"/>
    </source>
</evidence>
<dbReference type="InterPro" id="IPR049326">
    <property type="entry name" value="Rhodopsin_dom_fungi"/>
</dbReference>
<feature type="transmembrane region" description="Helical" evidence="6">
    <location>
        <begin position="77"/>
        <end position="99"/>
    </location>
</feature>
<feature type="transmembrane region" description="Helical" evidence="6">
    <location>
        <begin position="20"/>
        <end position="41"/>
    </location>
</feature>
<dbReference type="EMBL" id="CABFNP030000446">
    <property type="protein sequence ID" value="CAI6015970.1"/>
    <property type="molecule type" value="Genomic_DNA"/>
</dbReference>
<proteinExistence type="inferred from homology"/>
<feature type="domain" description="Rhodopsin" evidence="7">
    <location>
        <begin position="60"/>
        <end position="195"/>
    </location>
</feature>
<evidence type="ECO:0000256" key="2">
    <source>
        <dbReference type="ARBA" id="ARBA00022692"/>
    </source>
</evidence>
<feature type="transmembrane region" description="Helical" evidence="6">
    <location>
        <begin position="105"/>
        <end position="127"/>
    </location>
</feature>
<keyword evidence="2 6" id="KW-0812">Transmembrane</keyword>
<keyword evidence="9" id="KW-1185">Reference proteome</keyword>
<accession>A0AA35LQ01</accession>
<evidence type="ECO:0000256" key="5">
    <source>
        <dbReference type="ARBA" id="ARBA00038359"/>
    </source>
</evidence>
<dbReference type="AlphaFoldDB" id="A0AA35LQ01"/>
<dbReference type="InterPro" id="IPR052337">
    <property type="entry name" value="SAT4-like"/>
</dbReference>
<evidence type="ECO:0000259" key="7">
    <source>
        <dbReference type="Pfam" id="PF20684"/>
    </source>
</evidence>
<keyword evidence="4 6" id="KW-0472">Membrane</keyword>
<evidence type="ECO:0000313" key="8">
    <source>
        <dbReference type="EMBL" id="CAI6015970.1"/>
    </source>
</evidence>
<comment type="subcellular location">
    <subcellularLocation>
        <location evidence="1">Membrane</location>
        <topology evidence="1">Multi-pass membrane protein</topology>
    </subcellularLocation>
</comment>
<reference evidence="8" key="1">
    <citation type="submission" date="2023-01" db="EMBL/GenBank/DDBJ databases">
        <authorList>
            <person name="Piombo E."/>
        </authorList>
    </citation>
    <scope>NUCLEOTIDE SEQUENCE</scope>
</reference>
<evidence type="ECO:0000256" key="1">
    <source>
        <dbReference type="ARBA" id="ARBA00004141"/>
    </source>
</evidence>
<keyword evidence="3 6" id="KW-1133">Transmembrane helix</keyword>
<evidence type="ECO:0000256" key="3">
    <source>
        <dbReference type="ARBA" id="ARBA00022989"/>
    </source>
</evidence>
<dbReference type="Pfam" id="PF20684">
    <property type="entry name" value="Fung_rhodopsin"/>
    <property type="match status" value="1"/>
</dbReference>
<dbReference type="Proteomes" id="UP001160390">
    <property type="component" value="Unassembled WGS sequence"/>
</dbReference>
<evidence type="ECO:0000313" key="9">
    <source>
        <dbReference type="Proteomes" id="UP001160390"/>
    </source>
</evidence>
<organism evidence="8 9">
    <name type="scientific">Clonostachys chloroleuca</name>
    <dbReference type="NCBI Taxonomy" id="1926264"/>
    <lineage>
        <taxon>Eukaryota</taxon>
        <taxon>Fungi</taxon>
        <taxon>Dikarya</taxon>
        <taxon>Ascomycota</taxon>
        <taxon>Pezizomycotina</taxon>
        <taxon>Sordariomycetes</taxon>
        <taxon>Hypocreomycetidae</taxon>
        <taxon>Hypocreales</taxon>
        <taxon>Bionectriaceae</taxon>
        <taxon>Clonostachys</taxon>
    </lineage>
</organism>
<comment type="caution">
    <text evidence="8">The sequence shown here is derived from an EMBL/GenBank/DDBJ whole genome shotgun (WGS) entry which is preliminary data.</text>
</comment>
<dbReference type="PANTHER" id="PTHR33048:SF47">
    <property type="entry name" value="INTEGRAL MEMBRANE PROTEIN-RELATED"/>
    <property type="match status" value="1"/>
</dbReference>
<name>A0AA35LQ01_9HYPO</name>
<gene>
    <name evidence="8" type="ORF">CCHLO57077_00018400</name>
</gene>
<evidence type="ECO:0000256" key="4">
    <source>
        <dbReference type="ARBA" id="ARBA00023136"/>
    </source>
</evidence>